<evidence type="ECO:0000256" key="4">
    <source>
        <dbReference type="RuleBase" id="RU000461"/>
    </source>
</evidence>
<dbReference type="PANTHER" id="PTHR24305:SF166">
    <property type="entry name" value="CYTOCHROME P450 12A4, MITOCHONDRIAL-RELATED"/>
    <property type="match status" value="1"/>
</dbReference>
<evidence type="ECO:0000313" key="7">
    <source>
        <dbReference type="Proteomes" id="UP000241890"/>
    </source>
</evidence>
<gene>
    <name evidence="6" type="ORF">FCC1311_017615</name>
</gene>
<sequence length="282" mass="31431">MFAHVARAEGRHALRGLRLKSTAAAAAAAATATPATPAKAAGGQGETKRVIPLQEAPGLGWWGPLYQVLYGSAETGRLAYERLTQAYDRIIEITEKEVRELFAQEEMPDCWFKDLRDEQNVSIRQLEHLMSHLFSVAIGTTMTALQWAIIALALHPQEQAKVYAEIQSVLAGTTLVPATTYENRDTLLNADANEFRPDRFLRENLRASKGCPFASKMTSSMTKDPFGNGSRVCLGKRAAELEIRMLISSKRASSRAVDRKRSRQQQQQQQLQEEEEEKEGEK</sequence>
<keyword evidence="4" id="KW-0560">Oxidoreductase</keyword>
<dbReference type="InterPro" id="IPR017972">
    <property type="entry name" value="Cyt_P450_CS"/>
</dbReference>
<dbReference type="GO" id="GO:0020037">
    <property type="term" value="F:heme binding"/>
    <property type="evidence" value="ECO:0007669"/>
    <property type="project" value="InterPro"/>
</dbReference>
<feature type="binding site" description="axial binding residue" evidence="3">
    <location>
        <position position="233"/>
    </location>
    <ligand>
        <name>heme</name>
        <dbReference type="ChEBI" id="CHEBI:30413"/>
    </ligand>
    <ligandPart>
        <name>Fe</name>
        <dbReference type="ChEBI" id="CHEBI:18248"/>
    </ligandPart>
</feature>
<dbReference type="InterPro" id="IPR001128">
    <property type="entry name" value="Cyt_P450"/>
</dbReference>
<dbReference type="Gene3D" id="1.10.630.10">
    <property type="entry name" value="Cytochrome P450"/>
    <property type="match status" value="2"/>
</dbReference>
<evidence type="ECO:0000313" key="6">
    <source>
        <dbReference type="EMBL" id="GBG27216.1"/>
    </source>
</evidence>
<dbReference type="InterPro" id="IPR002401">
    <property type="entry name" value="Cyt_P450_E_grp-I"/>
</dbReference>
<protein>
    <submittedName>
        <fullName evidence="6">Cytochrome P450 2U1</fullName>
    </submittedName>
</protein>
<keyword evidence="3 4" id="KW-0408">Iron</keyword>
<dbReference type="GO" id="GO:0005506">
    <property type="term" value="F:iron ion binding"/>
    <property type="evidence" value="ECO:0007669"/>
    <property type="project" value="InterPro"/>
</dbReference>
<dbReference type="PANTHER" id="PTHR24305">
    <property type="entry name" value="CYTOCHROME P450"/>
    <property type="match status" value="1"/>
</dbReference>
<evidence type="ECO:0000256" key="2">
    <source>
        <dbReference type="ARBA" id="ARBA00010617"/>
    </source>
</evidence>
<keyword evidence="4" id="KW-0503">Monooxygenase</keyword>
<evidence type="ECO:0000256" key="5">
    <source>
        <dbReference type="SAM" id="MobiDB-lite"/>
    </source>
</evidence>
<accession>A0A2R5G829</accession>
<dbReference type="SUPFAM" id="SSF48264">
    <property type="entry name" value="Cytochrome P450"/>
    <property type="match status" value="1"/>
</dbReference>
<dbReference type="Proteomes" id="UP000241890">
    <property type="component" value="Unassembled WGS sequence"/>
</dbReference>
<dbReference type="GO" id="GO:0004497">
    <property type="term" value="F:monooxygenase activity"/>
    <property type="evidence" value="ECO:0007669"/>
    <property type="project" value="UniProtKB-KW"/>
</dbReference>
<keyword evidence="7" id="KW-1185">Reference proteome</keyword>
<comment type="similarity">
    <text evidence="2 4">Belongs to the cytochrome P450 family.</text>
</comment>
<organism evidence="6 7">
    <name type="scientific">Hondaea fermentalgiana</name>
    <dbReference type="NCBI Taxonomy" id="2315210"/>
    <lineage>
        <taxon>Eukaryota</taxon>
        <taxon>Sar</taxon>
        <taxon>Stramenopiles</taxon>
        <taxon>Bigyra</taxon>
        <taxon>Labyrinthulomycetes</taxon>
        <taxon>Thraustochytrida</taxon>
        <taxon>Thraustochytriidae</taxon>
        <taxon>Hondaea</taxon>
    </lineage>
</organism>
<dbReference type="InterPro" id="IPR050121">
    <property type="entry name" value="Cytochrome_P450_monoxygenase"/>
</dbReference>
<evidence type="ECO:0000256" key="1">
    <source>
        <dbReference type="ARBA" id="ARBA00001971"/>
    </source>
</evidence>
<keyword evidence="3 4" id="KW-0349">Heme</keyword>
<dbReference type="InParanoid" id="A0A2R5G829"/>
<evidence type="ECO:0000256" key="3">
    <source>
        <dbReference type="PIRSR" id="PIRSR602401-1"/>
    </source>
</evidence>
<comment type="caution">
    <text evidence="6">The sequence shown here is derived from an EMBL/GenBank/DDBJ whole genome shotgun (WGS) entry which is preliminary data.</text>
</comment>
<dbReference type="Pfam" id="PF00067">
    <property type="entry name" value="p450"/>
    <property type="match status" value="1"/>
</dbReference>
<name>A0A2R5G829_9STRA</name>
<comment type="cofactor">
    <cofactor evidence="1 3">
        <name>heme</name>
        <dbReference type="ChEBI" id="CHEBI:30413"/>
    </cofactor>
</comment>
<proteinExistence type="inferred from homology"/>
<dbReference type="PRINTS" id="PR00463">
    <property type="entry name" value="EP450I"/>
</dbReference>
<reference evidence="6 7" key="1">
    <citation type="submission" date="2017-12" db="EMBL/GenBank/DDBJ databases">
        <title>Sequencing, de novo assembly and annotation of complete genome of a new Thraustochytrid species, strain FCC1311.</title>
        <authorList>
            <person name="Sedici K."/>
            <person name="Godart F."/>
            <person name="Aiese Cigliano R."/>
            <person name="Sanseverino W."/>
            <person name="Barakat M."/>
            <person name="Ortet P."/>
            <person name="Marechal E."/>
            <person name="Cagnac O."/>
            <person name="Amato A."/>
        </authorList>
    </citation>
    <scope>NUCLEOTIDE SEQUENCE [LARGE SCALE GENOMIC DNA]</scope>
</reference>
<dbReference type="AlphaFoldDB" id="A0A2R5G829"/>
<dbReference type="PROSITE" id="PS00086">
    <property type="entry name" value="CYTOCHROME_P450"/>
    <property type="match status" value="1"/>
</dbReference>
<dbReference type="PRINTS" id="PR00385">
    <property type="entry name" value="P450"/>
</dbReference>
<dbReference type="EMBL" id="BEYU01000028">
    <property type="protein sequence ID" value="GBG27216.1"/>
    <property type="molecule type" value="Genomic_DNA"/>
</dbReference>
<keyword evidence="3 4" id="KW-0479">Metal-binding</keyword>
<feature type="region of interest" description="Disordered" evidence="5">
    <location>
        <begin position="250"/>
        <end position="282"/>
    </location>
</feature>
<feature type="compositionally biased region" description="Acidic residues" evidence="5">
    <location>
        <begin position="272"/>
        <end position="282"/>
    </location>
</feature>
<dbReference type="InterPro" id="IPR036396">
    <property type="entry name" value="Cyt_P450_sf"/>
</dbReference>
<dbReference type="OrthoDB" id="1470350at2759"/>
<dbReference type="GO" id="GO:0016705">
    <property type="term" value="F:oxidoreductase activity, acting on paired donors, with incorporation or reduction of molecular oxygen"/>
    <property type="evidence" value="ECO:0007669"/>
    <property type="project" value="InterPro"/>
</dbReference>